<dbReference type="EMBL" id="CM029040">
    <property type="protein sequence ID" value="KAG2631279.1"/>
    <property type="molecule type" value="Genomic_DNA"/>
</dbReference>
<name>A0A8T0VHS5_PANVG</name>
<accession>A0A8T0VHS5</accession>
<gene>
    <name evidence="2" type="ORF">PVAP13_2NG014301</name>
</gene>
<feature type="region of interest" description="Disordered" evidence="1">
    <location>
        <begin position="1"/>
        <end position="22"/>
    </location>
</feature>
<evidence type="ECO:0000313" key="2">
    <source>
        <dbReference type="EMBL" id="KAG2631279.1"/>
    </source>
</evidence>
<organism evidence="2 3">
    <name type="scientific">Panicum virgatum</name>
    <name type="common">Blackwell switchgrass</name>
    <dbReference type="NCBI Taxonomy" id="38727"/>
    <lineage>
        <taxon>Eukaryota</taxon>
        <taxon>Viridiplantae</taxon>
        <taxon>Streptophyta</taxon>
        <taxon>Embryophyta</taxon>
        <taxon>Tracheophyta</taxon>
        <taxon>Spermatophyta</taxon>
        <taxon>Magnoliopsida</taxon>
        <taxon>Liliopsida</taxon>
        <taxon>Poales</taxon>
        <taxon>Poaceae</taxon>
        <taxon>PACMAD clade</taxon>
        <taxon>Panicoideae</taxon>
        <taxon>Panicodae</taxon>
        <taxon>Paniceae</taxon>
        <taxon>Panicinae</taxon>
        <taxon>Panicum</taxon>
        <taxon>Panicum sect. Hiantes</taxon>
    </lineage>
</organism>
<evidence type="ECO:0000256" key="1">
    <source>
        <dbReference type="SAM" id="MobiDB-lite"/>
    </source>
</evidence>
<keyword evidence="3" id="KW-1185">Reference proteome</keyword>
<evidence type="ECO:0000313" key="3">
    <source>
        <dbReference type="Proteomes" id="UP000823388"/>
    </source>
</evidence>
<comment type="caution">
    <text evidence="2">The sequence shown here is derived from an EMBL/GenBank/DDBJ whole genome shotgun (WGS) entry which is preliminary data.</text>
</comment>
<dbReference type="Proteomes" id="UP000823388">
    <property type="component" value="Chromosome 2N"/>
</dbReference>
<sequence>MAPAGEDQSNADEPDHHIQMAGAGTSSGFVSVGQTAVLNCYPFMLQHHVNQQMGNQVGTGMTFQDMVMRVSTGVLNYAVADFTEKIGSERIDKFQVCLEFLVIWF</sequence>
<protein>
    <submittedName>
        <fullName evidence="2">Uncharacterized protein</fullName>
    </submittedName>
</protein>
<proteinExistence type="predicted"/>
<reference evidence="2" key="1">
    <citation type="submission" date="2020-05" db="EMBL/GenBank/DDBJ databases">
        <title>WGS assembly of Panicum virgatum.</title>
        <authorList>
            <person name="Lovell J.T."/>
            <person name="Jenkins J."/>
            <person name="Shu S."/>
            <person name="Juenger T.E."/>
            <person name="Schmutz J."/>
        </authorList>
    </citation>
    <scope>NUCLEOTIDE SEQUENCE</scope>
    <source>
        <strain evidence="2">AP13</strain>
    </source>
</reference>
<dbReference type="AlphaFoldDB" id="A0A8T0VHS5"/>